<feature type="compositionally biased region" description="Basic and acidic residues" evidence="1">
    <location>
        <begin position="124"/>
        <end position="148"/>
    </location>
</feature>
<evidence type="ECO:0000256" key="2">
    <source>
        <dbReference type="SAM" id="SignalP"/>
    </source>
</evidence>
<evidence type="ECO:0000313" key="3">
    <source>
        <dbReference type="EMBL" id="KAK3242596.1"/>
    </source>
</evidence>
<dbReference type="AlphaFoldDB" id="A0AAE0BTN7"/>
<dbReference type="EMBL" id="LGRX02033150">
    <property type="protein sequence ID" value="KAK3242596.1"/>
    <property type="molecule type" value="Genomic_DNA"/>
</dbReference>
<evidence type="ECO:0000256" key="1">
    <source>
        <dbReference type="SAM" id="MobiDB-lite"/>
    </source>
</evidence>
<keyword evidence="2" id="KW-0732">Signal</keyword>
<comment type="caution">
    <text evidence="3">The sequence shown here is derived from an EMBL/GenBank/DDBJ whole genome shotgun (WGS) entry which is preliminary data.</text>
</comment>
<feature type="region of interest" description="Disordered" evidence="1">
    <location>
        <begin position="49"/>
        <end position="148"/>
    </location>
</feature>
<gene>
    <name evidence="3" type="ORF">CYMTET_47755</name>
</gene>
<feature type="chain" id="PRO_5041899083" description="Secreted protein" evidence="2">
    <location>
        <begin position="21"/>
        <end position="148"/>
    </location>
</feature>
<accession>A0AAE0BTN7</accession>
<proteinExistence type="predicted"/>
<protein>
    <recommendedName>
        <fullName evidence="5">Secreted protein</fullName>
    </recommendedName>
</protein>
<reference evidence="3 4" key="1">
    <citation type="journal article" date="2015" name="Genome Biol. Evol.">
        <title>Comparative Genomics of a Bacterivorous Green Alga Reveals Evolutionary Causalities and Consequences of Phago-Mixotrophic Mode of Nutrition.</title>
        <authorList>
            <person name="Burns J.A."/>
            <person name="Paasch A."/>
            <person name="Narechania A."/>
            <person name="Kim E."/>
        </authorList>
    </citation>
    <scope>NUCLEOTIDE SEQUENCE [LARGE SCALE GENOMIC DNA]</scope>
    <source>
        <strain evidence="3 4">PLY_AMNH</strain>
    </source>
</reference>
<evidence type="ECO:0000313" key="4">
    <source>
        <dbReference type="Proteomes" id="UP001190700"/>
    </source>
</evidence>
<name>A0AAE0BTN7_9CHLO</name>
<feature type="compositionally biased region" description="Basic and acidic residues" evidence="1">
    <location>
        <begin position="61"/>
        <end position="71"/>
    </location>
</feature>
<sequence length="148" mass="15774">MINAGVRLLILISAICATDAQNSNSKTQIRIRKQLRATQHEIAALAEKAKRTSDIIDELLDAPHDRLGDHEEAPDDGNTSERPIKIDAVSDGADASTEPSADTVSQSVTPGTLPSEEPQEGENAPEKQASEPGEGDARTDVAQEHVES</sequence>
<evidence type="ECO:0008006" key="5">
    <source>
        <dbReference type="Google" id="ProtNLM"/>
    </source>
</evidence>
<keyword evidence="4" id="KW-1185">Reference proteome</keyword>
<dbReference type="Proteomes" id="UP001190700">
    <property type="component" value="Unassembled WGS sequence"/>
</dbReference>
<feature type="compositionally biased region" description="Polar residues" evidence="1">
    <location>
        <begin position="97"/>
        <end position="112"/>
    </location>
</feature>
<feature type="signal peptide" evidence="2">
    <location>
        <begin position="1"/>
        <end position="20"/>
    </location>
</feature>
<organism evidence="3 4">
    <name type="scientific">Cymbomonas tetramitiformis</name>
    <dbReference type="NCBI Taxonomy" id="36881"/>
    <lineage>
        <taxon>Eukaryota</taxon>
        <taxon>Viridiplantae</taxon>
        <taxon>Chlorophyta</taxon>
        <taxon>Pyramimonadophyceae</taxon>
        <taxon>Pyramimonadales</taxon>
        <taxon>Pyramimonadaceae</taxon>
        <taxon>Cymbomonas</taxon>
    </lineage>
</organism>